<evidence type="ECO:0000313" key="3">
    <source>
        <dbReference type="EMBL" id="NOV02873.1"/>
    </source>
</evidence>
<sequence length="334" mass="36765">MHISSPLVTMEVIEREGLAFVMPDVLQIGPLQLQGRLAALLLVCVLGLWLIRRTARHLGNLKQGREREHSGSSTQTLEVPAMTKPIDDIVFGGAIIVVLTWKFGVIFTQPSLIWTSPLKLLMVVGSSTEIALGLLLACGYMYVQIRKLRIPLYFFLDILVIGLTAAAFLYCALVPAYGLPTAWPWGIGVKGTVSRFHPYHAYVSLLLVPLLIWQIGYEGRRMSYGSGFLLKYSLIYGGAAGMLASFFTAAKPGFLYLSMAQLIFLFMLVVGMLLPALAHNTGRRELSAMSQNDSKTQIQQEQQNQEREKAASSSTAGKEGFVDKKLDGPNRPST</sequence>
<feature type="transmembrane region" description="Helical" evidence="2">
    <location>
        <begin position="120"/>
        <end position="142"/>
    </location>
</feature>
<feature type="transmembrane region" description="Helical" evidence="2">
    <location>
        <begin position="154"/>
        <end position="179"/>
    </location>
</feature>
<dbReference type="EMBL" id="WHNZ01000048">
    <property type="protein sequence ID" value="NOV02873.1"/>
    <property type="molecule type" value="Genomic_DNA"/>
</dbReference>
<evidence type="ECO:0000313" key="4">
    <source>
        <dbReference type="Proteomes" id="UP000618579"/>
    </source>
</evidence>
<accession>A0ABX1ZSY5</accession>
<feature type="transmembrane region" description="Helical" evidence="2">
    <location>
        <begin position="89"/>
        <end position="108"/>
    </location>
</feature>
<feature type="region of interest" description="Disordered" evidence="1">
    <location>
        <begin position="288"/>
        <end position="334"/>
    </location>
</feature>
<proteinExistence type="predicted"/>
<evidence type="ECO:0008006" key="5">
    <source>
        <dbReference type="Google" id="ProtNLM"/>
    </source>
</evidence>
<reference evidence="3 4" key="1">
    <citation type="submission" date="2019-10" db="EMBL/GenBank/DDBJ databases">
        <title>Description of Paenibacillus pedi sp. nov.</title>
        <authorList>
            <person name="Carlier A."/>
            <person name="Qi S."/>
        </authorList>
    </citation>
    <scope>NUCLEOTIDE SEQUENCE [LARGE SCALE GENOMIC DNA]</scope>
    <source>
        <strain evidence="3 4">LMG 31457</strain>
    </source>
</reference>
<keyword evidence="2" id="KW-1133">Transmembrane helix</keyword>
<name>A0ABX1ZSY5_9BACL</name>
<organism evidence="3 4">
    <name type="scientific">Paenibacillus planticolens</name>
    <dbReference type="NCBI Taxonomy" id="2654976"/>
    <lineage>
        <taxon>Bacteria</taxon>
        <taxon>Bacillati</taxon>
        <taxon>Bacillota</taxon>
        <taxon>Bacilli</taxon>
        <taxon>Bacillales</taxon>
        <taxon>Paenibacillaceae</taxon>
        <taxon>Paenibacillus</taxon>
    </lineage>
</organism>
<keyword evidence="2" id="KW-0812">Transmembrane</keyword>
<evidence type="ECO:0000256" key="2">
    <source>
        <dbReference type="SAM" id="Phobius"/>
    </source>
</evidence>
<evidence type="ECO:0000256" key="1">
    <source>
        <dbReference type="SAM" id="MobiDB-lite"/>
    </source>
</evidence>
<keyword evidence="4" id="KW-1185">Reference proteome</keyword>
<feature type="transmembrane region" description="Helical" evidence="2">
    <location>
        <begin position="229"/>
        <end position="248"/>
    </location>
</feature>
<feature type="transmembrane region" description="Helical" evidence="2">
    <location>
        <begin position="199"/>
        <end position="217"/>
    </location>
</feature>
<protein>
    <recommendedName>
        <fullName evidence="5">Prolipoprotein diacylglyceryl transferase</fullName>
    </recommendedName>
</protein>
<feature type="transmembrane region" description="Helical" evidence="2">
    <location>
        <begin position="254"/>
        <end position="277"/>
    </location>
</feature>
<gene>
    <name evidence="3" type="ORF">GC097_22985</name>
</gene>
<comment type="caution">
    <text evidence="3">The sequence shown here is derived from an EMBL/GenBank/DDBJ whole genome shotgun (WGS) entry which is preliminary data.</text>
</comment>
<dbReference type="Proteomes" id="UP000618579">
    <property type="component" value="Unassembled WGS sequence"/>
</dbReference>
<keyword evidence="2" id="KW-0472">Membrane</keyword>
<feature type="transmembrane region" description="Helical" evidence="2">
    <location>
        <begin position="33"/>
        <end position="51"/>
    </location>
</feature>